<dbReference type="EMBL" id="CAJVQB010036405">
    <property type="protein sequence ID" value="CAG8823875.1"/>
    <property type="molecule type" value="Genomic_DNA"/>
</dbReference>
<accession>A0ABN7WAY7</accession>
<organism evidence="1 2">
    <name type="scientific">Gigaspora margarita</name>
    <dbReference type="NCBI Taxonomy" id="4874"/>
    <lineage>
        <taxon>Eukaryota</taxon>
        <taxon>Fungi</taxon>
        <taxon>Fungi incertae sedis</taxon>
        <taxon>Mucoromycota</taxon>
        <taxon>Glomeromycotina</taxon>
        <taxon>Glomeromycetes</taxon>
        <taxon>Diversisporales</taxon>
        <taxon>Gigasporaceae</taxon>
        <taxon>Gigaspora</taxon>
    </lineage>
</organism>
<comment type="caution">
    <text evidence="1">The sequence shown here is derived from an EMBL/GenBank/DDBJ whole genome shotgun (WGS) entry which is preliminary data.</text>
</comment>
<protein>
    <submittedName>
        <fullName evidence="1">25602_t:CDS:1</fullName>
    </submittedName>
</protein>
<keyword evidence="2" id="KW-1185">Reference proteome</keyword>
<feature type="non-terminal residue" evidence="1">
    <location>
        <position position="1"/>
    </location>
</feature>
<gene>
    <name evidence="1" type="ORF">GMARGA_LOCUS28440</name>
</gene>
<evidence type="ECO:0000313" key="2">
    <source>
        <dbReference type="Proteomes" id="UP000789901"/>
    </source>
</evidence>
<reference evidence="1 2" key="1">
    <citation type="submission" date="2021-06" db="EMBL/GenBank/DDBJ databases">
        <authorList>
            <person name="Kallberg Y."/>
            <person name="Tangrot J."/>
            <person name="Rosling A."/>
        </authorList>
    </citation>
    <scope>NUCLEOTIDE SEQUENCE [LARGE SCALE GENOMIC DNA]</scope>
    <source>
        <strain evidence="1 2">120-4 pot B 10/14</strain>
    </source>
</reference>
<proteinExistence type="predicted"/>
<sequence>DYKVDHRDENRKMNMSINISSDEMRQMNNRRFECLPESNCEVTLDIKSAEEMARKNECNEVDVINGDGNHGNTETRIRNGMMSMTNIGNMEKINFMKRLYLDHVIGCDGLEHAMFGSRFDVRKLGRMDIPTLQARGDGYDHGLPDQRTKAVLAESLCELSAPIAIVKLRSCDQRCRENSNCEVTLDIKSAEEMARKNECDKVDVIKGDGNRGNTEMRMRNGMMSMTNIGINRWQNRTTRPIHLRTEVNRKSGPIMIGNMGKINFMKRLYLDHVIGCDGLEHAMFGSRFDVQKLGRMDIPTLRARGCL</sequence>
<evidence type="ECO:0000313" key="1">
    <source>
        <dbReference type="EMBL" id="CAG8823875.1"/>
    </source>
</evidence>
<name>A0ABN7WAY7_GIGMA</name>
<dbReference type="Proteomes" id="UP000789901">
    <property type="component" value="Unassembled WGS sequence"/>
</dbReference>